<dbReference type="EMBL" id="AP028923">
    <property type="protein sequence ID" value="BET02956.1"/>
    <property type="molecule type" value="Genomic_DNA"/>
</dbReference>
<evidence type="ECO:0000256" key="5">
    <source>
        <dbReference type="ARBA" id="ARBA00023136"/>
    </source>
</evidence>
<keyword evidence="4" id="KW-1133">Transmembrane helix</keyword>
<proteinExistence type="inferred from homology"/>
<keyword evidence="5" id="KW-0472">Membrane</keyword>
<dbReference type="Proteomes" id="UP001307889">
    <property type="component" value="Chromosome 15"/>
</dbReference>
<evidence type="ECO:0000256" key="6">
    <source>
        <dbReference type="RuleBase" id="RU363053"/>
    </source>
</evidence>
<accession>A0ABN7BF10</accession>
<organism evidence="7 8">
    <name type="scientific">Nesidiocoris tenuis</name>
    <dbReference type="NCBI Taxonomy" id="355587"/>
    <lineage>
        <taxon>Eukaryota</taxon>
        <taxon>Metazoa</taxon>
        <taxon>Ecdysozoa</taxon>
        <taxon>Arthropoda</taxon>
        <taxon>Hexapoda</taxon>
        <taxon>Insecta</taxon>
        <taxon>Pterygota</taxon>
        <taxon>Neoptera</taxon>
        <taxon>Paraneoptera</taxon>
        <taxon>Hemiptera</taxon>
        <taxon>Heteroptera</taxon>
        <taxon>Panheteroptera</taxon>
        <taxon>Cimicomorpha</taxon>
        <taxon>Miridae</taxon>
        <taxon>Dicyphina</taxon>
        <taxon>Nesidiocoris</taxon>
    </lineage>
</organism>
<evidence type="ECO:0000256" key="2">
    <source>
        <dbReference type="ARBA" id="ARBA00006824"/>
    </source>
</evidence>
<keyword evidence="8" id="KW-1185">Reference proteome</keyword>
<evidence type="ECO:0000256" key="4">
    <source>
        <dbReference type="ARBA" id="ARBA00022989"/>
    </source>
</evidence>
<dbReference type="PANTHER" id="PTHR11266:SF8">
    <property type="entry name" value="MPV17-LIKE PROTEIN 2"/>
    <property type="match status" value="1"/>
</dbReference>
<gene>
    <name evidence="7" type="ORF">NTJ_15774</name>
</gene>
<dbReference type="InterPro" id="IPR007248">
    <property type="entry name" value="Mpv17_PMP22"/>
</dbReference>
<dbReference type="PANTHER" id="PTHR11266">
    <property type="entry name" value="PEROXISOMAL MEMBRANE PROTEIN 2, PXMP2 MPV17"/>
    <property type="match status" value="1"/>
</dbReference>
<evidence type="ECO:0000313" key="7">
    <source>
        <dbReference type="EMBL" id="BET02956.1"/>
    </source>
</evidence>
<evidence type="ECO:0000256" key="1">
    <source>
        <dbReference type="ARBA" id="ARBA00004141"/>
    </source>
</evidence>
<evidence type="ECO:0000313" key="8">
    <source>
        <dbReference type="Proteomes" id="UP001307889"/>
    </source>
</evidence>
<sequence length="201" mass="23361">MLFVARAAYIFGKVKQVNRTIFSDKYLFLTNAIISASLSGVGDAIEQKCQVLKDKDKKEEEFDYVRSRNMCISGVIVGLFGHQWYRWLDGKYPGRTARVVTYKVLMDTLVFSPSQILFFFTTMGLLERSSPKKVGEEIIEKGKVLYLFEWMIWAPLQVVNFYFLSPKYRILFDNSLSLVYDVFVSYVKFDRTPDDKRIDGS</sequence>
<protein>
    <submittedName>
        <fullName evidence="7">Mpv17 / PMP22 family</fullName>
    </submittedName>
</protein>
<evidence type="ECO:0000256" key="3">
    <source>
        <dbReference type="ARBA" id="ARBA00022692"/>
    </source>
</evidence>
<comment type="subcellular location">
    <subcellularLocation>
        <location evidence="1">Membrane</location>
        <topology evidence="1">Multi-pass membrane protein</topology>
    </subcellularLocation>
</comment>
<comment type="similarity">
    <text evidence="2 6">Belongs to the peroxisomal membrane protein PXMP2/4 family.</text>
</comment>
<reference evidence="7 8" key="1">
    <citation type="submission" date="2023-09" db="EMBL/GenBank/DDBJ databases">
        <title>Nesidiocoris tenuis whole genome shotgun sequence.</title>
        <authorList>
            <person name="Shibata T."/>
            <person name="Shimoda M."/>
            <person name="Kobayashi T."/>
            <person name="Uehara T."/>
        </authorList>
    </citation>
    <scope>NUCLEOTIDE SEQUENCE [LARGE SCALE GENOMIC DNA]</scope>
    <source>
        <strain evidence="7 8">Japan</strain>
    </source>
</reference>
<name>A0ABN7BF10_9HEMI</name>
<dbReference type="Pfam" id="PF04117">
    <property type="entry name" value="Mpv17_PMP22"/>
    <property type="match status" value="1"/>
</dbReference>
<keyword evidence="3" id="KW-0812">Transmembrane</keyword>